<accession>A0AAT9G992</accession>
<evidence type="ECO:0000256" key="1">
    <source>
        <dbReference type="ARBA" id="ARBA00022649"/>
    </source>
</evidence>
<dbReference type="EMBL" id="AP029170">
    <property type="protein sequence ID" value="BFD46375.1"/>
    <property type="molecule type" value="Genomic_DNA"/>
</dbReference>
<dbReference type="PANTHER" id="PTHR38813">
    <property type="match status" value="1"/>
</dbReference>
<dbReference type="InterPro" id="IPR052747">
    <property type="entry name" value="TA_system_RelE_toxin"/>
</dbReference>
<keyword evidence="1" id="KW-1277">Toxin-antitoxin system</keyword>
<sequence>MSVQYNIELAPLAQRQLKKLPKQLQKDIIKNLENLNPKISNLGIKKLSGMDDLYRLRVGDYRVIYKIQHNILLILVLKIGHRKDIYNNLNSLINKLI</sequence>
<dbReference type="InterPro" id="IPR007712">
    <property type="entry name" value="RelE/ParE_toxin"/>
</dbReference>
<dbReference type="AlphaFoldDB" id="A0AAT9G992"/>
<gene>
    <name evidence="2" type="ORF">DMENIID0002_10210</name>
</gene>
<organism evidence="2">
    <name type="scientific">Candidatus Tisiphia endosymbiont of Sergentomyia squamirostris</name>
    <dbReference type="NCBI Taxonomy" id="3113639"/>
    <lineage>
        <taxon>Bacteria</taxon>
        <taxon>Pseudomonadati</taxon>
        <taxon>Pseudomonadota</taxon>
        <taxon>Alphaproteobacteria</taxon>
        <taxon>Rickettsiales</taxon>
        <taxon>Rickettsiaceae</taxon>
        <taxon>Rickettsieae</taxon>
        <taxon>Candidatus Tisiphia</taxon>
    </lineage>
</organism>
<dbReference type="Pfam" id="PF05016">
    <property type="entry name" value="ParE_toxin"/>
    <property type="match status" value="1"/>
</dbReference>
<proteinExistence type="predicted"/>
<evidence type="ECO:0000313" key="2">
    <source>
        <dbReference type="EMBL" id="BFD46375.1"/>
    </source>
</evidence>
<dbReference type="InterPro" id="IPR035093">
    <property type="entry name" value="RelE/ParE_toxin_dom_sf"/>
</dbReference>
<dbReference type="SUPFAM" id="SSF143011">
    <property type="entry name" value="RelE-like"/>
    <property type="match status" value="1"/>
</dbReference>
<dbReference type="PANTHER" id="PTHR38813:SF1">
    <property type="entry name" value="TOXIN RELE1-RELATED"/>
    <property type="match status" value="1"/>
</dbReference>
<dbReference type="NCBIfam" id="TIGR02385">
    <property type="entry name" value="RelE_StbE"/>
    <property type="match status" value="1"/>
</dbReference>
<name>A0AAT9G992_9RICK</name>
<protein>
    <submittedName>
        <fullName evidence="2">Uncharacterized protein</fullName>
    </submittedName>
</protein>
<reference evidence="2" key="1">
    <citation type="submission" date="2024-01" db="EMBL/GenBank/DDBJ databases">
        <title>Sequencing the genomes of a sandfly, Sergentomyia squamirostris, and its two endosymbionts.</title>
        <authorList>
            <person name="Itokawa K."/>
            <person name="Sanjoba C."/>
        </authorList>
    </citation>
    <scope>NUCLEOTIDE SEQUENCE</scope>
    <source>
        <strain evidence="2">RiSSQ</strain>
    </source>
</reference>
<dbReference type="Gene3D" id="3.30.2310.20">
    <property type="entry name" value="RelE-like"/>
    <property type="match status" value="1"/>
</dbReference>